<reference evidence="2 3" key="1">
    <citation type="journal article" date="2016" name="Nat. Commun.">
        <title>Thousands of microbial genomes shed light on interconnected biogeochemical processes in an aquifer system.</title>
        <authorList>
            <person name="Anantharaman K."/>
            <person name="Brown C.T."/>
            <person name="Hug L.A."/>
            <person name="Sharon I."/>
            <person name="Castelle C.J."/>
            <person name="Probst A.J."/>
            <person name="Thomas B.C."/>
            <person name="Singh A."/>
            <person name="Wilkins M.J."/>
            <person name="Karaoz U."/>
            <person name="Brodie E.L."/>
            <person name="Williams K.H."/>
            <person name="Hubbard S.S."/>
            <person name="Banfield J.F."/>
        </authorList>
    </citation>
    <scope>NUCLEOTIDE SEQUENCE [LARGE SCALE GENOMIC DNA]</scope>
</reference>
<evidence type="ECO:0000256" key="1">
    <source>
        <dbReference type="SAM" id="MobiDB-lite"/>
    </source>
</evidence>
<protein>
    <submittedName>
        <fullName evidence="2">Uncharacterized protein</fullName>
    </submittedName>
</protein>
<organism evidence="2 3">
    <name type="scientific">Candidatus Giovannonibacteria bacterium RIFCSPHIGHO2_02_43_13</name>
    <dbReference type="NCBI Taxonomy" id="1798330"/>
    <lineage>
        <taxon>Bacteria</taxon>
        <taxon>Candidatus Giovannoniibacteriota</taxon>
    </lineage>
</organism>
<dbReference type="Proteomes" id="UP000178425">
    <property type="component" value="Unassembled WGS sequence"/>
</dbReference>
<dbReference type="AlphaFoldDB" id="A0A1F5WPU3"/>
<sequence length="554" mass="62615">MEESPKGINEWEKASDEERWKMLNPDSGASKAENKPPEPKASEPESKNQYDAVFSARREAEEESKPAGKMPEPESSAPKEAEPKITSQVSPEDRMAQIDARTQEIAKEIRLLDKSSADFRQKSEEYEFLRKEYNDLYPKTEDDLKFMDNAKNPYNYMSMSPEEKTKLYKIQTEVARGKESKGKTIASPEAIENFVPAEDRVRSLKENMVVGARNKDTEDFLKMIAEPYERVGKMKEDKSGKTFLEKAKEVVSRGKEWITKPSLLRERLLGIATAGIWDIHQADKFRRGKKKTGKELAEVAKEIQSRRGLLTYPEAFELHNKLAAGEKLGESVTREKIDKIACEIKRERNLKYINAVLQYADHALQERLKGYSDAKGTQLQLDPERRRAMLGELGKKLVAMQDSPKSADAKEFSKIIKDNLNPKYWTRYAYGGLEAALWAVGIWWYTSGSESALVKGPVKYMAPSGSEGAPSKLTLNAGDNPWNALKEWLQQNGIPNPSDMQVQATDTIVSHSTGYGVTPWDIAGSPLDTQLPVGYELDVSEAARQLEWIKNLHK</sequence>
<evidence type="ECO:0000313" key="2">
    <source>
        <dbReference type="EMBL" id="OGF77678.1"/>
    </source>
</evidence>
<feature type="compositionally biased region" description="Basic and acidic residues" evidence="1">
    <location>
        <begin position="56"/>
        <end position="66"/>
    </location>
</feature>
<feature type="compositionally biased region" description="Basic and acidic residues" evidence="1">
    <location>
        <begin position="32"/>
        <end position="48"/>
    </location>
</feature>
<gene>
    <name evidence="2" type="ORF">A2W54_02835</name>
</gene>
<accession>A0A1F5WPU3</accession>
<comment type="caution">
    <text evidence="2">The sequence shown here is derived from an EMBL/GenBank/DDBJ whole genome shotgun (WGS) entry which is preliminary data.</text>
</comment>
<name>A0A1F5WPU3_9BACT</name>
<evidence type="ECO:0000313" key="3">
    <source>
        <dbReference type="Proteomes" id="UP000178425"/>
    </source>
</evidence>
<feature type="compositionally biased region" description="Basic and acidic residues" evidence="1">
    <location>
        <begin position="9"/>
        <end position="21"/>
    </location>
</feature>
<feature type="region of interest" description="Disordered" evidence="1">
    <location>
        <begin position="1"/>
        <end position="97"/>
    </location>
</feature>
<dbReference type="EMBL" id="MFHI01000037">
    <property type="protein sequence ID" value="OGF77678.1"/>
    <property type="molecule type" value="Genomic_DNA"/>
</dbReference>
<proteinExistence type="predicted"/>